<keyword evidence="1" id="KW-1133">Transmembrane helix</keyword>
<dbReference type="AlphaFoldDB" id="A0AAQ3W2X0"/>
<reference evidence="4" key="1">
    <citation type="submission" date="2017-05" db="EMBL/GenBank/DDBJ databases">
        <authorList>
            <consortium name="The Broad Institute Genomics Platform"/>
            <consortium name="The Broad Institute Genomic Center for Infectious Diseases"/>
            <person name="Earl A."/>
            <person name="Manson A."/>
            <person name="Schwartman J."/>
            <person name="Gilmore M."/>
            <person name="Abouelleil A."/>
            <person name="Cao P."/>
            <person name="Chapman S."/>
            <person name="Cusick C."/>
            <person name="Shea T."/>
            <person name="Young S."/>
            <person name="Neafsey D."/>
            <person name="Nusbaum C."/>
            <person name="Birren B."/>
        </authorList>
    </citation>
    <scope>NUCLEOTIDE SEQUENCE</scope>
    <source>
        <strain evidence="4">9E7_DIV0242</strain>
    </source>
</reference>
<feature type="transmembrane region" description="Helical" evidence="1">
    <location>
        <begin position="346"/>
        <end position="371"/>
    </location>
</feature>
<dbReference type="Proteomes" id="UP000195141">
    <property type="component" value="Chromosome"/>
</dbReference>
<dbReference type="InterPro" id="IPR010317">
    <property type="entry name" value="WxLIP_PGBD"/>
</dbReference>
<reference evidence="4" key="2">
    <citation type="submission" date="2024-03" db="EMBL/GenBank/DDBJ databases">
        <title>The Genome Sequence of Enterococcus sp. DIV0242b.</title>
        <authorList>
            <consortium name="The Broad Institute Genomics Platform"/>
            <consortium name="The Broad Institute Microbial Omics Core"/>
            <consortium name="The Broad Institute Genomic Center for Infectious Diseases"/>
            <person name="Earl A."/>
            <person name="Manson A."/>
            <person name="Gilmore M."/>
            <person name="Schwartman J."/>
            <person name="Shea T."/>
            <person name="Abouelleil A."/>
            <person name="Cao P."/>
            <person name="Chapman S."/>
            <person name="Cusick C."/>
            <person name="Young S."/>
            <person name="Neafsey D."/>
            <person name="Nusbaum C."/>
            <person name="Birren B."/>
        </authorList>
    </citation>
    <scope>NUCLEOTIDE SEQUENCE</scope>
    <source>
        <strain evidence="4">9E7_DIV0242</strain>
    </source>
</reference>
<evidence type="ECO:0000256" key="1">
    <source>
        <dbReference type="SAM" id="Phobius"/>
    </source>
</evidence>
<name>A0AAQ3W2X0_9ENTE</name>
<evidence type="ECO:0000313" key="5">
    <source>
        <dbReference type="Proteomes" id="UP000195141"/>
    </source>
</evidence>
<dbReference type="Pfam" id="PF11797">
    <property type="entry name" value="WxLIP_HBD"/>
    <property type="match status" value="1"/>
</dbReference>
<feature type="domain" description="WxL Interacting Protein peptidoglycan binding" evidence="2">
    <location>
        <begin position="66"/>
        <end position="183"/>
    </location>
</feature>
<dbReference type="EMBL" id="CP147247">
    <property type="protein sequence ID" value="WYJ91688.1"/>
    <property type="molecule type" value="Genomic_DNA"/>
</dbReference>
<organism evidence="4 5">
    <name type="scientific">Candidatus Enterococcus clewellii</name>
    <dbReference type="NCBI Taxonomy" id="1834193"/>
    <lineage>
        <taxon>Bacteria</taxon>
        <taxon>Bacillati</taxon>
        <taxon>Bacillota</taxon>
        <taxon>Bacilli</taxon>
        <taxon>Lactobacillales</taxon>
        <taxon>Enterococcaceae</taxon>
        <taxon>Enterococcus</taxon>
    </lineage>
</organism>
<evidence type="ECO:0000259" key="3">
    <source>
        <dbReference type="Pfam" id="PF11797"/>
    </source>
</evidence>
<keyword evidence="5" id="KW-1185">Reference proteome</keyword>
<feature type="domain" description="WxL Interacting Protein host binding" evidence="3">
    <location>
        <begin position="194"/>
        <end position="332"/>
    </location>
</feature>
<evidence type="ECO:0000313" key="4">
    <source>
        <dbReference type="EMBL" id="WYJ91688.1"/>
    </source>
</evidence>
<protein>
    <recommendedName>
        <fullName evidence="6">DUF3324 domain-containing protein</fullName>
    </recommendedName>
</protein>
<keyword evidence="1" id="KW-0472">Membrane</keyword>
<accession>A0AAQ3W2X0</accession>
<gene>
    <name evidence="4" type="ORF">A5888_003456</name>
</gene>
<evidence type="ECO:0008006" key="6">
    <source>
        <dbReference type="Google" id="ProtNLM"/>
    </source>
</evidence>
<dbReference type="InterPro" id="IPR021759">
    <property type="entry name" value="WxLIP_HBD"/>
</dbReference>
<evidence type="ECO:0000259" key="2">
    <source>
        <dbReference type="Pfam" id="PF06030"/>
    </source>
</evidence>
<feature type="transmembrane region" description="Helical" evidence="1">
    <location>
        <begin position="30"/>
        <end position="48"/>
    </location>
</feature>
<keyword evidence="1" id="KW-0812">Transmembrane</keyword>
<proteinExistence type="predicted"/>
<dbReference type="Pfam" id="PF06030">
    <property type="entry name" value="WxLIP_PGBD"/>
    <property type="match status" value="1"/>
</dbReference>
<sequence length="387" mass="42847">MKREITDFGDFLFNSEERTSKVKKIYKSSLVILYIISLFTAVPLFGYAEETGTDTTVESTDSGPAFSYEVIQPENQVDPSVGYYNLKLAQGQKQTVQIRLSNPSSVEVTVEVALNGAVTNSGGVVEYGPNKIENDASLKFPFAEVVSAPEEVVLAPREEKMLDIIIQMPETSFEGYISGGIRLMRKGQEEESDSMVVNKIAYMVGMLLSQQDPADIENIAEEMTFNKVYPATANYRNAFIVNFSNSQPIYVDDMTVEVQISKEGSAEVLYDAKKAQMRMAPNTMIDFPVELNGEALIPGDYRAKILVKSGKGGKWEWDEAFTVTDEEAEKLNAQDLSLVQEPGVNWQLVALIAGGVLGVLLVIFLIVHFAGKKKSRKKSKKKNGKKK</sequence>